<dbReference type="Pfam" id="PF25681">
    <property type="entry name" value="Phage_TTP_17"/>
    <property type="match status" value="1"/>
</dbReference>
<dbReference type="InterPro" id="IPR058154">
    <property type="entry name" value="Bxb1_TTP-like"/>
</dbReference>
<name>A0A919B872_9ACTN</name>
<comment type="caution">
    <text evidence="1">The sequence shown here is derived from an EMBL/GenBank/DDBJ whole genome shotgun (WGS) entry which is preliminary data.</text>
</comment>
<proteinExistence type="predicted"/>
<dbReference type="EMBL" id="BNBD01000011">
    <property type="protein sequence ID" value="GHF61351.1"/>
    <property type="molecule type" value="Genomic_DNA"/>
</dbReference>
<evidence type="ECO:0000313" key="1">
    <source>
        <dbReference type="EMBL" id="GHF61351.1"/>
    </source>
</evidence>
<dbReference type="Proteomes" id="UP000638313">
    <property type="component" value="Unassembled WGS sequence"/>
</dbReference>
<sequence>MAADAKGNDAGRIRFAPDGALYFAPLPKSGSGPKPPTDCGVKGVAPSGYTPMGYVDEGGVTITPSISSDPVKVWQSAVPVLYNVKEASFQVKATLLETNLATTELFFGAEWKPAMERGSDGSERPIKDTWRLDLSSTPELSEISLVVDWSQGAVQYRAVIERAMISDRGAIQLQRAEAGKFELTIEALDASGRLGYVLTNDAIKDGAVLPGEKFQADLSQETVKQGGEVHVTGKGAKPNAPITVTTGDPKLVADAGNASPNGAFDIRVTVAPDAPLKGFTISASDGEHSAQAGTLTVEAKAQTV</sequence>
<evidence type="ECO:0000313" key="2">
    <source>
        <dbReference type="Proteomes" id="UP000638313"/>
    </source>
</evidence>
<accession>A0A919B872</accession>
<dbReference type="AlphaFoldDB" id="A0A919B872"/>
<protein>
    <recommendedName>
        <fullName evidence="3">Bacterial Ig domain-containing protein</fullName>
    </recommendedName>
</protein>
<evidence type="ECO:0008006" key="3">
    <source>
        <dbReference type="Google" id="ProtNLM"/>
    </source>
</evidence>
<reference evidence="1" key="2">
    <citation type="submission" date="2020-09" db="EMBL/GenBank/DDBJ databases">
        <authorList>
            <person name="Sun Q."/>
            <person name="Ohkuma M."/>
        </authorList>
    </citation>
    <scope>NUCLEOTIDE SEQUENCE</scope>
    <source>
        <strain evidence="1">JCM 4059</strain>
    </source>
</reference>
<organism evidence="1 2">
    <name type="scientific">Streptomyces mashuensis</name>
    <dbReference type="NCBI Taxonomy" id="33904"/>
    <lineage>
        <taxon>Bacteria</taxon>
        <taxon>Bacillati</taxon>
        <taxon>Actinomycetota</taxon>
        <taxon>Actinomycetes</taxon>
        <taxon>Kitasatosporales</taxon>
        <taxon>Streptomycetaceae</taxon>
        <taxon>Streptomyces</taxon>
    </lineage>
</organism>
<gene>
    <name evidence="1" type="ORF">GCM10010218_48620</name>
</gene>
<keyword evidence="2" id="KW-1185">Reference proteome</keyword>
<reference evidence="1" key="1">
    <citation type="journal article" date="2014" name="Int. J. Syst. Evol. Microbiol.">
        <title>Complete genome sequence of Corynebacterium casei LMG S-19264T (=DSM 44701T), isolated from a smear-ripened cheese.</title>
        <authorList>
            <consortium name="US DOE Joint Genome Institute (JGI-PGF)"/>
            <person name="Walter F."/>
            <person name="Albersmeier A."/>
            <person name="Kalinowski J."/>
            <person name="Ruckert C."/>
        </authorList>
    </citation>
    <scope>NUCLEOTIDE SEQUENCE</scope>
    <source>
        <strain evidence="1">JCM 4059</strain>
    </source>
</reference>